<dbReference type="Proteomes" id="UP001333102">
    <property type="component" value="Chromosome"/>
</dbReference>
<dbReference type="EMBL" id="CP141614">
    <property type="protein sequence ID" value="WRP15518.1"/>
    <property type="molecule type" value="Genomic_DNA"/>
</dbReference>
<dbReference type="InterPro" id="IPR004995">
    <property type="entry name" value="Spore_Ger"/>
</dbReference>
<evidence type="ECO:0000313" key="5">
    <source>
        <dbReference type="EMBL" id="WRP15518.1"/>
    </source>
</evidence>
<gene>
    <name evidence="5" type="ORF">VLY81_04965</name>
</gene>
<feature type="transmembrane region" description="Helical" evidence="4">
    <location>
        <begin position="408"/>
        <end position="425"/>
    </location>
</feature>
<sequence>MSQPDAARVASLSQEAARALARYEERLGRLGSIKDRAQRLQILLTATQTLEDLPLCDVLALNRRTLEHLFEACADCVMRSLRIAGGREAALVYLDGLVDAKRLDDMALKALLYDAFPLAGPEPDPTPLPQTLEQRVVAVSQVRRAATVREVADAVLHGSAALLVDGEPTALLFDVRAFEHRSVDEPRIESVIRGPREGLVESLRTNTALIRRRLRTPQLKLDPVQVGHLSRTEIVVAYIRGVAPDVLIQEVKRRLSRIRIDAIIDSAYVEELIEDAPYSPFPQVLATERPDIVAANLLEGRVAVLVDGSSFALVVPVTLWSLMQASEDYYERYFIGTALRLLRYIFALIALTLPAFYIAVTTFHQEMIPSALLLTLAATREGIPFPSIVEILIMEISFEALREAGVRLPKTIGAAVTIVGALIIGQSAVQAGIVSAPVIIVVALTGIASFTFPRFNLGITIRLLRFPLMFLAAVLGLYGLILGILTITVHLAGLRSLGIPYLSPVAPLSAGELADVAIRPPIWARGLRPRLTGYPNPRRQSPRVKPGPEPWEEGEPSPSGSPAEGTSP</sequence>
<proteinExistence type="inferred from homology"/>
<evidence type="ECO:0000256" key="4">
    <source>
        <dbReference type="SAM" id="Phobius"/>
    </source>
</evidence>
<evidence type="ECO:0000313" key="6">
    <source>
        <dbReference type="Proteomes" id="UP001333102"/>
    </source>
</evidence>
<dbReference type="InterPro" id="IPR050768">
    <property type="entry name" value="UPF0353/GerABKA_families"/>
</dbReference>
<comment type="similarity">
    <text evidence="1">Belongs to the GerABKA family.</text>
</comment>
<feature type="compositionally biased region" description="Low complexity" evidence="3">
    <location>
        <begin position="556"/>
        <end position="568"/>
    </location>
</feature>
<keyword evidence="2 4" id="KW-0472">Membrane</keyword>
<dbReference type="Pfam" id="PF03323">
    <property type="entry name" value="GerA"/>
    <property type="match status" value="1"/>
</dbReference>
<evidence type="ECO:0000256" key="2">
    <source>
        <dbReference type="ARBA" id="ARBA00023136"/>
    </source>
</evidence>
<protein>
    <submittedName>
        <fullName evidence="5">Spore germination protein</fullName>
    </submittedName>
</protein>
<keyword evidence="4" id="KW-1133">Transmembrane helix</keyword>
<feature type="transmembrane region" description="Helical" evidence="4">
    <location>
        <begin position="344"/>
        <end position="363"/>
    </location>
</feature>
<feature type="transmembrane region" description="Helical" evidence="4">
    <location>
        <begin position="464"/>
        <end position="487"/>
    </location>
</feature>
<dbReference type="PANTHER" id="PTHR22550">
    <property type="entry name" value="SPORE GERMINATION PROTEIN"/>
    <property type="match status" value="1"/>
</dbReference>
<name>A0ABZ1BSC6_9FIRM</name>
<evidence type="ECO:0000256" key="3">
    <source>
        <dbReference type="SAM" id="MobiDB-lite"/>
    </source>
</evidence>
<dbReference type="PANTHER" id="PTHR22550:SF5">
    <property type="entry name" value="LEUCINE ZIPPER PROTEIN 4"/>
    <property type="match status" value="1"/>
</dbReference>
<reference evidence="6" key="1">
    <citation type="submission" date="2023-12" db="EMBL/GenBank/DDBJ databases">
        <title>Novel isolates from deep terrestrial aquifers shed light on the physiology and ecology of the class Limnochordia.</title>
        <authorList>
            <person name="Karnachuk O.V."/>
            <person name="Lukina A.P."/>
            <person name="Avakyan M.R."/>
            <person name="Kadnikov V."/>
            <person name="Begmatov S."/>
            <person name="Beletsky A.V."/>
            <person name="Mardanov A.V."/>
            <person name="Ravin N.V."/>
        </authorList>
    </citation>
    <scope>NUCLEOTIDE SEQUENCE [LARGE SCALE GENOMIC DNA]</scope>
    <source>
        <strain evidence="6">LN</strain>
    </source>
</reference>
<feature type="transmembrane region" description="Helical" evidence="4">
    <location>
        <begin position="431"/>
        <end position="452"/>
    </location>
</feature>
<evidence type="ECO:0000256" key="1">
    <source>
        <dbReference type="ARBA" id="ARBA00005278"/>
    </source>
</evidence>
<feature type="region of interest" description="Disordered" evidence="3">
    <location>
        <begin position="529"/>
        <end position="568"/>
    </location>
</feature>
<dbReference type="RefSeq" id="WP_324669925.1">
    <property type="nucleotide sequence ID" value="NZ_CP141614.1"/>
</dbReference>
<dbReference type="PIRSF" id="PIRSF005690">
    <property type="entry name" value="GerBA"/>
    <property type="match status" value="1"/>
</dbReference>
<organism evidence="5 6">
    <name type="scientific">Geochorda subterranea</name>
    <dbReference type="NCBI Taxonomy" id="3109564"/>
    <lineage>
        <taxon>Bacteria</taxon>
        <taxon>Bacillati</taxon>
        <taxon>Bacillota</taxon>
        <taxon>Limnochordia</taxon>
        <taxon>Limnochordales</taxon>
        <taxon>Geochordaceae</taxon>
        <taxon>Geochorda</taxon>
    </lineage>
</organism>
<keyword evidence="6" id="KW-1185">Reference proteome</keyword>
<accession>A0ABZ1BSC6</accession>
<keyword evidence="4" id="KW-0812">Transmembrane</keyword>